<dbReference type="EMBL" id="CM056741">
    <property type="protein sequence ID" value="KAJ8683990.1"/>
    <property type="molecule type" value="Genomic_DNA"/>
</dbReference>
<name>A0ACC2PKP4_9HYME</name>
<sequence length="135" mass="14903">MHPQSRVNRVHARRGRPIRGTSFAKSRTTPTLGDFVLNDERLTVEAEVKVPSTWNTKSFQMQSGASAALGRAPSTSSEDNNNPLDLSLNDFPRLSHPSKASSPPMTEMPVDANLMLLQAMQKEVEFLDANSPNRN</sequence>
<evidence type="ECO:0000313" key="1">
    <source>
        <dbReference type="EMBL" id="KAJ8683990.1"/>
    </source>
</evidence>
<gene>
    <name evidence="1" type="ORF">QAD02_019782</name>
</gene>
<dbReference type="Proteomes" id="UP001239111">
    <property type="component" value="Chromosome 1"/>
</dbReference>
<comment type="caution">
    <text evidence="1">The sequence shown here is derived from an EMBL/GenBank/DDBJ whole genome shotgun (WGS) entry which is preliminary data.</text>
</comment>
<keyword evidence="2" id="KW-1185">Reference proteome</keyword>
<evidence type="ECO:0000313" key="2">
    <source>
        <dbReference type="Proteomes" id="UP001239111"/>
    </source>
</evidence>
<proteinExistence type="predicted"/>
<organism evidence="1 2">
    <name type="scientific">Eretmocerus hayati</name>
    <dbReference type="NCBI Taxonomy" id="131215"/>
    <lineage>
        <taxon>Eukaryota</taxon>
        <taxon>Metazoa</taxon>
        <taxon>Ecdysozoa</taxon>
        <taxon>Arthropoda</taxon>
        <taxon>Hexapoda</taxon>
        <taxon>Insecta</taxon>
        <taxon>Pterygota</taxon>
        <taxon>Neoptera</taxon>
        <taxon>Endopterygota</taxon>
        <taxon>Hymenoptera</taxon>
        <taxon>Apocrita</taxon>
        <taxon>Proctotrupomorpha</taxon>
        <taxon>Chalcidoidea</taxon>
        <taxon>Aphelinidae</taxon>
        <taxon>Aphelininae</taxon>
        <taxon>Eretmocerus</taxon>
    </lineage>
</organism>
<protein>
    <submittedName>
        <fullName evidence="1">Uncharacterized protein</fullName>
    </submittedName>
</protein>
<accession>A0ACC2PKP4</accession>
<reference evidence="1" key="1">
    <citation type="submission" date="2023-04" db="EMBL/GenBank/DDBJ databases">
        <title>A chromosome-level genome assembly of the parasitoid wasp Eretmocerus hayati.</title>
        <authorList>
            <person name="Zhong Y."/>
            <person name="Liu S."/>
            <person name="Liu Y."/>
        </authorList>
    </citation>
    <scope>NUCLEOTIDE SEQUENCE</scope>
    <source>
        <strain evidence="1">ZJU_SS_LIU_2023</strain>
    </source>
</reference>